<evidence type="ECO:0000256" key="2">
    <source>
        <dbReference type="SAM" id="MobiDB-lite"/>
    </source>
</evidence>
<protein>
    <submittedName>
        <fullName evidence="3">Uncharacterized protein</fullName>
    </submittedName>
</protein>
<dbReference type="Proteomes" id="UP001295684">
    <property type="component" value="Unassembled WGS sequence"/>
</dbReference>
<proteinExistence type="predicted"/>
<feature type="compositionally biased region" description="Polar residues" evidence="2">
    <location>
        <begin position="72"/>
        <end position="89"/>
    </location>
</feature>
<name>A0AAD1UGF0_EUPCR</name>
<sequence length="554" mass="65181">MEGKPPLPSGTSKSNFNRDANNASAPISRAYDTPSDTIQGMAGPTPHMKRGSSRGSNYGPMDEPNDHMYINVNRNQGPNIQRLQSTANKTKPLLPSIGRNQPESYRRTDPDNPMGYDPDENLRKLRNNVYAKHNYGDQADDPFKEINLQEMNDDDERERQRIKMLEENINAQKTEVEKSKMKLEKKQLYDLYEQETRLLDRLEQIKNYKEEEAQINEKLRKEVVNIKLKQKKDEEEKRNIDRMAWNLERDTKMEEIVKMKLELERLQDNAKYIDDVSKRRELELEQIDVEMKNRDFASAELLQKALNHADYLQDQIESGAIDEKYQAKLVNALSGDKNDPENKKMREELLEELKAKILQQKERKTMENQKFIQDLNMKRMQFSEAEKKINEQKLLHEALSRRGVDFLSELELGTAPPMEYVINNLNIEEKQVNRKEPFSIKDVVENTKNTLESNHERLERLKREKIESDYYVSKISFKPEPIFIPEGTQEVIDYILDIVITNAFNEVSMYDKYVEGLRKKTRVMRQREPVQEARIGFYSDRIAVKEVHKNFLDQ</sequence>
<accession>A0AAD1UGF0</accession>
<reference evidence="3" key="1">
    <citation type="submission" date="2023-07" db="EMBL/GenBank/DDBJ databases">
        <authorList>
            <consortium name="AG Swart"/>
            <person name="Singh M."/>
            <person name="Singh A."/>
            <person name="Seah K."/>
            <person name="Emmerich C."/>
        </authorList>
    </citation>
    <scope>NUCLEOTIDE SEQUENCE</scope>
    <source>
        <strain evidence="3">DP1</strain>
    </source>
</reference>
<organism evidence="3 4">
    <name type="scientific">Euplotes crassus</name>
    <dbReference type="NCBI Taxonomy" id="5936"/>
    <lineage>
        <taxon>Eukaryota</taxon>
        <taxon>Sar</taxon>
        <taxon>Alveolata</taxon>
        <taxon>Ciliophora</taxon>
        <taxon>Intramacronucleata</taxon>
        <taxon>Spirotrichea</taxon>
        <taxon>Hypotrichia</taxon>
        <taxon>Euplotida</taxon>
        <taxon>Euplotidae</taxon>
        <taxon>Moneuplotes</taxon>
    </lineage>
</organism>
<feature type="compositionally biased region" description="Polar residues" evidence="2">
    <location>
        <begin position="9"/>
        <end position="25"/>
    </location>
</feature>
<feature type="coiled-coil region" evidence="1">
    <location>
        <begin position="441"/>
        <end position="468"/>
    </location>
</feature>
<dbReference type="EMBL" id="CAMPGE010009456">
    <property type="protein sequence ID" value="CAI2368324.1"/>
    <property type="molecule type" value="Genomic_DNA"/>
</dbReference>
<feature type="coiled-coil region" evidence="1">
    <location>
        <begin position="148"/>
        <end position="269"/>
    </location>
</feature>
<keyword evidence="4" id="KW-1185">Reference proteome</keyword>
<dbReference type="AlphaFoldDB" id="A0AAD1UGF0"/>
<feature type="coiled-coil region" evidence="1">
    <location>
        <begin position="343"/>
        <end position="402"/>
    </location>
</feature>
<feature type="region of interest" description="Disordered" evidence="2">
    <location>
        <begin position="1"/>
        <end position="117"/>
    </location>
</feature>
<gene>
    <name evidence="3" type="ORF">ECRASSUSDP1_LOCUS9615</name>
</gene>
<evidence type="ECO:0000256" key="1">
    <source>
        <dbReference type="SAM" id="Coils"/>
    </source>
</evidence>
<evidence type="ECO:0000313" key="3">
    <source>
        <dbReference type="EMBL" id="CAI2368324.1"/>
    </source>
</evidence>
<evidence type="ECO:0000313" key="4">
    <source>
        <dbReference type="Proteomes" id="UP001295684"/>
    </source>
</evidence>
<keyword evidence="1" id="KW-0175">Coiled coil</keyword>
<comment type="caution">
    <text evidence="3">The sequence shown here is derived from an EMBL/GenBank/DDBJ whole genome shotgun (WGS) entry which is preliminary data.</text>
</comment>